<proteinExistence type="predicted"/>
<evidence type="ECO:0000256" key="1">
    <source>
        <dbReference type="SAM" id="MobiDB-lite"/>
    </source>
</evidence>
<dbReference type="GeneID" id="105440880"/>
<feature type="region of interest" description="Disordered" evidence="1">
    <location>
        <begin position="498"/>
        <end position="584"/>
    </location>
</feature>
<keyword evidence="3" id="KW-1185">Reference proteome</keyword>
<dbReference type="AlphaFoldDB" id="A0A7M7NDK8"/>
<reference evidence="3" key="1">
    <citation type="submission" date="2015-02" db="EMBL/GenBank/DDBJ databases">
        <title>Genome sequencing for Strongylocentrotus purpuratus.</title>
        <authorList>
            <person name="Murali S."/>
            <person name="Liu Y."/>
            <person name="Vee V."/>
            <person name="English A."/>
            <person name="Wang M."/>
            <person name="Skinner E."/>
            <person name="Han Y."/>
            <person name="Muzny D.M."/>
            <person name="Worley K.C."/>
            <person name="Gibbs R.A."/>
        </authorList>
    </citation>
    <scope>NUCLEOTIDE SEQUENCE</scope>
</reference>
<feature type="region of interest" description="Disordered" evidence="1">
    <location>
        <begin position="367"/>
        <end position="396"/>
    </location>
</feature>
<feature type="compositionally biased region" description="Polar residues" evidence="1">
    <location>
        <begin position="524"/>
        <end position="540"/>
    </location>
</feature>
<evidence type="ECO:0000313" key="2">
    <source>
        <dbReference type="EnsemblMetazoa" id="XP_030834768"/>
    </source>
</evidence>
<feature type="compositionally biased region" description="Polar residues" evidence="1">
    <location>
        <begin position="562"/>
        <end position="579"/>
    </location>
</feature>
<dbReference type="InParanoid" id="A0A7M7NDK8"/>
<dbReference type="PANTHER" id="PTHR24132">
    <property type="entry name" value="ANKYRIN REPEAT AND SOCS BOX PROTEIN 6"/>
    <property type="match status" value="1"/>
</dbReference>
<dbReference type="EnsemblMetazoa" id="XM_030978908">
    <property type="protein sequence ID" value="XP_030834768"/>
    <property type="gene ID" value="LOC105440880"/>
</dbReference>
<dbReference type="Gene3D" id="1.10.533.10">
    <property type="entry name" value="Death Domain, Fas"/>
    <property type="match status" value="1"/>
</dbReference>
<dbReference type="KEGG" id="spu:105440880"/>
<dbReference type="Proteomes" id="UP000007110">
    <property type="component" value="Unassembled WGS sequence"/>
</dbReference>
<reference evidence="2" key="2">
    <citation type="submission" date="2021-01" db="UniProtKB">
        <authorList>
            <consortium name="EnsemblMetazoa"/>
        </authorList>
    </citation>
    <scope>IDENTIFICATION</scope>
</reference>
<protein>
    <recommendedName>
        <fullName evidence="4">Death domain-containing protein</fullName>
    </recommendedName>
</protein>
<accession>A0A7M7NDK8</accession>
<feature type="compositionally biased region" description="Basic and acidic residues" evidence="1">
    <location>
        <begin position="499"/>
        <end position="516"/>
    </location>
</feature>
<dbReference type="PANTHER" id="PTHR24132:SF24">
    <property type="entry name" value="ANKYRIN REPEAT AND SOCS BOX PROTEIN 6"/>
    <property type="match status" value="1"/>
</dbReference>
<name>A0A7M7NDK8_STRPU</name>
<dbReference type="InterPro" id="IPR011029">
    <property type="entry name" value="DEATH-like_dom_sf"/>
</dbReference>
<organism evidence="2 3">
    <name type="scientific">Strongylocentrotus purpuratus</name>
    <name type="common">Purple sea urchin</name>
    <dbReference type="NCBI Taxonomy" id="7668"/>
    <lineage>
        <taxon>Eukaryota</taxon>
        <taxon>Metazoa</taxon>
        <taxon>Echinodermata</taxon>
        <taxon>Eleutherozoa</taxon>
        <taxon>Echinozoa</taxon>
        <taxon>Echinoidea</taxon>
        <taxon>Euechinoidea</taxon>
        <taxon>Echinacea</taxon>
        <taxon>Camarodonta</taxon>
        <taxon>Echinidea</taxon>
        <taxon>Strongylocentrotidae</taxon>
        <taxon>Strongylocentrotus</taxon>
    </lineage>
</organism>
<evidence type="ECO:0000313" key="3">
    <source>
        <dbReference type="Proteomes" id="UP000007110"/>
    </source>
</evidence>
<feature type="compositionally biased region" description="Polar residues" evidence="1">
    <location>
        <begin position="368"/>
        <end position="382"/>
    </location>
</feature>
<dbReference type="RefSeq" id="XP_030834768.1">
    <property type="nucleotide sequence ID" value="XM_030978908.1"/>
</dbReference>
<sequence length="671" mass="76039">MATSSSVIKKGKLDELRHEILSYKPGKAVPCDDERVVFPDTLVIGTIILPGYVYRIASALRSALYGDVEPRKLADERQTSTEDQEEHLTDSIYIITRKVLFGHVPVCAMTTTRESKVLEKAKNKLKKLGVTDIYDIPSTDGDRLDEKRLQWLHLLRRCLKKGDEGISAGIIQLYSLPSFERFWNQGRKDGTEAQKRHGEEIREGEEAKKLLRGRITDLEQELIESRASRASIVSENGRLQDTMKVEQERHEHSERTMMENEKKAKQIMETYKQREMEFEKKLQSNDLRIETMAENLHGTEEKARQKRSLELSLKKEHEYNEGLLEQLKRETWKLRTKIQLESEKRSAEQKKKAKTHQWSFIRWVASGKQAQSGTSPFEDNSTGGLGSDTVQAGEEPTDDEFADILTKIADDLYDEAKIDSLAGQLGILHGDIQRALMTNMRFNRVTSDGTRHMLKQWREGVSREDERIELRKALQAAKLVNLADLYLSGGVVEEQIDAEYDKEGVNDEQLSARDETSLEEDQTKGQTDTQVLQEATASNDHTPRDGHTGDMASKTQDDLTDRSSSQHPDNSSESSTKNLDASEVISEDVSYEEVHAGDDMTNVSSIQPAEKSSVHEMQVLPEDTCMSEIAPLVSSGGKPDEESTILEEEDLISQLVRIDTSPEKRECYFSS</sequence>
<dbReference type="FunFam" id="1.10.533.10:FF:000080">
    <property type="entry name" value="Uncharacterized protein"/>
    <property type="match status" value="1"/>
</dbReference>
<evidence type="ECO:0008006" key="4">
    <source>
        <dbReference type="Google" id="ProtNLM"/>
    </source>
</evidence>